<dbReference type="OrthoDB" id="6500128at2759"/>
<keyword evidence="2" id="KW-0067">ATP-binding</keyword>
<evidence type="ECO:0000256" key="1">
    <source>
        <dbReference type="ARBA" id="ARBA00022741"/>
    </source>
</evidence>
<name>A0A0H2S4K7_9AGAM</name>
<keyword evidence="4" id="KW-0378">Hydrolase</keyword>
<dbReference type="SMART" id="SM00382">
    <property type="entry name" value="AAA"/>
    <property type="match status" value="1"/>
</dbReference>
<evidence type="ECO:0000259" key="3">
    <source>
        <dbReference type="PROSITE" id="PS50893"/>
    </source>
</evidence>
<feature type="domain" description="ABC transporter" evidence="3">
    <location>
        <begin position="24"/>
        <end position="292"/>
    </location>
</feature>
<dbReference type="EMBL" id="KQ085889">
    <property type="protein sequence ID" value="KLO19087.1"/>
    <property type="molecule type" value="Genomic_DNA"/>
</dbReference>
<dbReference type="Gene3D" id="3.40.50.300">
    <property type="entry name" value="P-loop containing nucleotide triphosphate hydrolases"/>
    <property type="match status" value="1"/>
</dbReference>
<dbReference type="AlphaFoldDB" id="A0A0H2S4K7"/>
<dbReference type="InParanoid" id="A0A0H2S4K7"/>
<dbReference type="Pfam" id="PF00005">
    <property type="entry name" value="ABC_tran"/>
    <property type="match status" value="1"/>
</dbReference>
<evidence type="ECO:0000256" key="2">
    <source>
        <dbReference type="ARBA" id="ARBA00022840"/>
    </source>
</evidence>
<dbReference type="InterPro" id="IPR003439">
    <property type="entry name" value="ABC_transporter-like_ATP-bd"/>
</dbReference>
<dbReference type="InterPro" id="IPR003593">
    <property type="entry name" value="AAA+_ATPase"/>
</dbReference>
<keyword evidence="5" id="KW-1185">Reference proteome</keyword>
<dbReference type="GO" id="GO:0016887">
    <property type="term" value="F:ATP hydrolysis activity"/>
    <property type="evidence" value="ECO:0007669"/>
    <property type="project" value="InterPro"/>
</dbReference>
<reference evidence="4 5" key="1">
    <citation type="submission" date="2015-04" db="EMBL/GenBank/DDBJ databases">
        <title>Complete genome sequence of Schizopora paradoxa KUC8140, a cosmopolitan wood degrader in East Asia.</title>
        <authorList>
            <consortium name="DOE Joint Genome Institute"/>
            <person name="Min B."/>
            <person name="Park H."/>
            <person name="Jang Y."/>
            <person name="Kim J.-J."/>
            <person name="Kim K.H."/>
            <person name="Pangilinan J."/>
            <person name="Lipzen A."/>
            <person name="Riley R."/>
            <person name="Grigoriev I.V."/>
            <person name="Spatafora J.W."/>
            <person name="Choi I.-G."/>
        </authorList>
    </citation>
    <scope>NUCLEOTIDE SEQUENCE [LARGE SCALE GENOMIC DNA]</scope>
    <source>
        <strain evidence="4 5">KUC8140</strain>
    </source>
</reference>
<dbReference type="GO" id="GO:0015421">
    <property type="term" value="F:ABC-type oligopeptide transporter activity"/>
    <property type="evidence" value="ECO:0007669"/>
    <property type="project" value="TreeGrafter"/>
</dbReference>
<dbReference type="Proteomes" id="UP000053477">
    <property type="component" value="Unassembled WGS sequence"/>
</dbReference>
<evidence type="ECO:0000313" key="5">
    <source>
        <dbReference type="Proteomes" id="UP000053477"/>
    </source>
</evidence>
<gene>
    <name evidence="4" type="ORF">SCHPADRAFT_935675</name>
</gene>
<dbReference type="PANTHER" id="PTHR43394:SF1">
    <property type="entry name" value="ATP-BINDING CASSETTE SUB-FAMILY B MEMBER 10, MITOCHONDRIAL"/>
    <property type="match status" value="1"/>
</dbReference>
<dbReference type="InterPro" id="IPR027417">
    <property type="entry name" value="P-loop_NTPase"/>
</dbReference>
<dbReference type="PANTHER" id="PTHR43394">
    <property type="entry name" value="ATP-DEPENDENT PERMEASE MDL1, MITOCHONDRIAL"/>
    <property type="match status" value="1"/>
</dbReference>
<evidence type="ECO:0000313" key="4">
    <source>
        <dbReference type="EMBL" id="KLO19087.1"/>
    </source>
</evidence>
<dbReference type="GO" id="GO:0005524">
    <property type="term" value="F:ATP binding"/>
    <property type="evidence" value="ECO:0007669"/>
    <property type="project" value="UniProtKB-KW"/>
</dbReference>
<protein>
    <submittedName>
        <fullName evidence="4">p-loop containing nucleoside triphosphate hydrolase protein</fullName>
    </submittedName>
</protein>
<dbReference type="GO" id="GO:0090374">
    <property type="term" value="P:oligopeptide export from mitochondrion"/>
    <property type="evidence" value="ECO:0007669"/>
    <property type="project" value="TreeGrafter"/>
</dbReference>
<accession>A0A0H2S4K7</accession>
<dbReference type="STRING" id="27342.A0A0H2S4K7"/>
<organism evidence="4 5">
    <name type="scientific">Schizopora paradoxa</name>
    <dbReference type="NCBI Taxonomy" id="27342"/>
    <lineage>
        <taxon>Eukaryota</taxon>
        <taxon>Fungi</taxon>
        <taxon>Dikarya</taxon>
        <taxon>Basidiomycota</taxon>
        <taxon>Agaricomycotina</taxon>
        <taxon>Agaricomycetes</taxon>
        <taxon>Hymenochaetales</taxon>
        <taxon>Schizoporaceae</taxon>
        <taxon>Schizopora</taxon>
    </lineage>
</organism>
<dbReference type="InterPro" id="IPR039421">
    <property type="entry name" value="Type_1_exporter"/>
</dbReference>
<proteinExistence type="predicted"/>
<dbReference type="GO" id="GO:0005743">
    <property type="term" value="C:mitochondrial inner membrane"/>
    <property type="evidence" value="ECO:0007669"/>
    <property type="project" value="TreeGrafter"/>
</dbReference>
<dbReference type="SUPFAM" id="SSF52540">
    <property type="entry name" value="P-loop containing nucleoside triphosphate hydrolases"/>
    <property type="match status" value="1"/>
</dbReference>
<sequence length="310" mass="34600">MEDGHLSYPRVDDKWETESNGMELEFCNVGFKYPDTDRWVLKDVSFKIKLGQMVALVGVNGSGKSTAINLFNQIYDTTEGEILIDGLPIKSYRAKDVRSAMAILRQKHYSYPLSLGVNIALGCPDQHDTVTDEEIHEALEEGGADAFIKKLPEGVNTVLSPVRLSCFKDNGEENEELNEMVREKMKHTDVSGGESQRLAASRTFMRLKKGDIRFIAADEPTSALDAEGEMAFFERLKAQHGKKTVVFITHRFGHLTKYADLILVLKDGCLVESGSHDELVSNHGEYNKLYQAQAQAFLSSDEANANSDKE</sequence>
<keyword evidence="1" id="KW-0547">Nucleotide-binding</keyword>
<dbReference type="PROSITE" id="PS50893">
    <property type="entry name" value="ABC_TRANSPORTER_2"/>
    <property type="match status" value="1"/>
</dbReference>